<keyword evidence="2" id="KW-1185">Reference proteome</keyword>
<reference evidence="1 2" key="1">
    <citation type="submission" date="2016-03" db="EMBL/GenBank/DDBJ databases">
        <authorList>
            <person name="Ploux O."/>
        </authorList>
    </citation>
    <scope>NUCLEOTIDE SEQUENCE [LARGE SCALE GENOMIC DNA]</scope>
    <source>
        <strain evidence="1 2">LPB0076</strain>
    </source>
</reference>
<sequence length="360" mass="41651">MSYLHSYDSDFLKVDHITIHRVKTKPSLGLKILNAIYRRIFIKSLYKTFVINQYKKPITKIHPEEYDLVFVRSSGLDYETILALKGTRLLAKAIINFHDPYPLIFDASGSKPLTKKDLIDWKQMYKIVQKAYKCMTPSALLSKDLQLIYGSQKKFYTLPHQYDPSVFNLTNTTQVRKKQKPISISYHGGLQFGRNVDIVLDAYVNLLKTYPQILVQSEFVLRLKSAENTRIKQKYKAFENIHILDTLDFSNSANEQMAQADILIILESTSDYSNILLGKTPFIASLSKPVLALLPRDCELRSIIKDNRYLARSTNQKDIESKLKALIENTLYNKEKTNVFGDYFGEQHFQKKIKDMLSIN</sequence>
<accession>A0A1B9E3N5</accession>
<gene>
    <name evidence="1" type="ORF">LPBF_06350</name>
</gene>
<dbReference type="Gene3D" id="3.40.50.2000">
    <property type="entry name" value="Glycogen Phosphorylase B"/>
    <property type="match status" value="2"/>
</dbReference>
<comment type="caution">
    <text evidence="1">The sequence shown here is derived from an EMBL/GenBank/DDBJ whole genome shotgun (WGS) entry which is preliminary data.</text>
</comment>
<evidence type="ECO:0000313" key="2">
    <source>
        <dbReference type="Proteomes" id="UP000093510"/>
    </source>
</evidence>
<name>A0A1B9E3N5_9FLAO</name>
<proteinExistence type="predicted"/>
<evidence type="ECO:0000313" key="1">
    <source>
        <dbReference type="EMBL" id="OCB76550.1"/>
    </source>
</evidence>
<evidence type="ECO:0008006" key="3">
    <source>
        <dbReference type="Google" id="ProtNLM"/>
    </source>
</evidence>
<dbReference type="STRING" id="1763534.GCA_001831475_01099"/>
<dbReference type="AlphaFoldDB" id="A0A1B9E3N5"/>
<organism evidence="1 2">
    <name type="scientific">Flavobacterium crassostreae</name>
    <dbReference type="NCBI Taxonomy" id="1763534"/>
    <lineage>
        <taxon>Bacteria</taxon>
        <taxon>Pseudomonadati</taxon>
        <taxon>Bacteroidota</taxon>
        <taxon>Flavobacteriia</taxon>
        <taxon>Flavobacteriales</taxon>
        <taxon>Flavobacteriaceae</taxon>
        <taxon>Flavobacterium</taxon>
    </lineage>
</organism>
<dbReference type="SUPFAM" id="SSF53756">
    <property type="entry name" value="UDP-Glycosyltransferase/glycogen phosphorylase"/>
    <property type="match status" value="1"/>
</dbReference>
<protein>
    <recommendedName>
        <fullName evidence="3">Glycosyl transferase family 1 domain-containing protein</fullName>
    </recommendedName>
</protein>
<dbReference type="Proteomes" id="UP000093510">
    <property type="component" value="Unassembled WGS sequence"/>
</dbReference>
<dbReference type="EMBL" id="LVEP01000022">
    <property type="protein sequence ID" value="OCB76550.1"/>
    <property type="molecule type" value="Genomic_DNA"/>
</dbReference>